<dbReference type="NCBIfam" id="NF002325">
    <property type="entry name" value="PRK01278.1"/>
    <property type="match status" value="1"/>
</dbReference>
<dbReference type="GO" id="GO:0006526">
    <property type="term" value="P:L-arginine biosynthetic process"/>
    <property type="evidence" value="ECO:0007669"/>
    <property type="project" value="UniProtKB-UniRule"/>
</dbReference>
<dbReference type="GO" id="GO:0005737">
    <property type="term" value="C:cytoplasm"/>
    <property type="evidence" value="ECO:0007669"/>
    <property type="project" value="UniProtKB-SubCell"/>
</dbReference>
<dbReference type="CDD" id="cd00610">
    <property type="entry name" value="OAT_like"/>
    <property type="match status" value="1"/>
</dbReference>
<comment type="pathway">
    <text evidence="5">Amino-acid biosynthesis; L-arginine biosynthesis; N(2)-acetyl-L-ornithine from L-glutamate: step 4/4.</text>
</comment>
<evidence type="ECO:0000256" key="5">
    <source>
        <dbReference type="HAMAP-Rule" id="MF_01107"/>
    </source>
</evidence>
<evidence type="ECO:0000313" key="6">
    <source>
        <dbReference type="EMBL" id="RSU13511.1"/>
    </source>
</evidence>
<comment type="miscellaneous">
    <text evidence="5">May also have succinyldiaminopimelate aminotransferase activity, thus carrying out the corresponding step in lysine biosynthesis.</text>
</comment>
<dbReference type="NCBIfam" id="TIGR00707">
    <property type="entry name" value="argD"/>
    <property type="match status" value="1"/>
</dbReference>
<reference evidence="6 7" key="1">
    <citation type="submission" date="2017-05" db="EMBL/GenBank/DDBJ databases">
        <title>Vagococcus spp. assemblies.</title>
        <authorList>
            <person name="Gulvik C.A."/>
        </authorList>
    </citation>
    <scope>NUCLEOTIDE SEQUENCE [LARGE SCALE GENOMIC DNA]</scope>
    <source>
        <strain evidence="6 7">CCUG 51432</strain>
    </source>
</reference>
<dbReference type="Proteomes" id="UP000287605">
    <property type="component" value="Unassembled WGS sequence"/>
</dbReference>
<name>A0A430AZT3_9ENTE</name>
<dbReference type="InterPro" id="IPR004636">
    <property type="entry name" value="AcOrn/SuccOrn_fam"/>
</dbReference>
<feature type="modified residue" description="N6-(pyridoxal phosphate)lysine" evidence="5">
    <location>
        <position position="237"/>
    </location>
</feature>
<dbReference type="InterPro" id="IPR015422">
    <property type="entry name" value="PyrdxlP-dep_Trfase_small"/>
</dbReference>
<comment type="cofactor">
    <cofactor evidence="5">
        <name>pyridoxal 5'-phosphate</name>
        <dbReference type="ChEBI" id="CHEBI:597326"/>
    </cofactor>
    <text evidence="5">Binds 1 pyridoxal phosphate per subunit.</text>
</comment>
<keyword evidence="5" id="KW-0055">Arginine biosynthesis</keyword>
<proteinExistence type="inferred from homology"/>
<dbReference type="NCBIfam" id="NF002797">
    <property type="entry name" value="PRK02936.1"/>
    <property type="match status" value="1"/>
</dbReference>
<dbReference type="EMBL" id="NGKA01000005">
    <property type="protein sequence ID" value="RSU13511.1"/>
    <property type="molecule type" value="Genomic_DNA"/>
</dbReference>
<accession>A0A430AZT3</accession>
<keyword evidence="7" id="KW-1185">Reference proteome</keyword>
<feature type="binding site" evidence="5">
    <location>
        <begin position="208"/>
        <end position="211"/>
    </location>
    <ligand>
        <name>pyridoxal 5'-phosphate</name>
        <dbReference type="ChEBI" id="CHEBI:597326"/>
    </ligand>
</feature>
<dbReference type="HAMAP" id="MF_01107">
    <property type="entry name" value="ArgD_aminotrans_3"/>
    <property type="match status" value="1"/>
</dbReference>
<dbReference type="Gene3D" id="3.90.1150.10">
    <property type="entry name" value="Aspartate Aminotransferase, domain 1"/>
    <property type="match status" value="1"/>
</dbReference>
<evidence type="ECO:0000256" key="2">
    <source>
        <dbReference type="ARBA" id="ARBA00022605"/>
    </source>
</evidence>
<dbReference type="InterPro" id="IPR015424">
    <property type="entry name" value="PyrdxlP-dep_Trfase"/>
</dbReference>
<evidence type="ECO:0000313" key="7">
    <source>
        <dbReference type="Proteomes" id="UP000287605"/>
    </source>
</evidence>
<dbReference type="AlphaFoldDB" id="A0A430AZT3"/>
<keyword evidence="1 5" id="KW-0032">Aminotransferase</keyword>
<sequence>MKNNYLLPNYNKMPIEFVNGEDVYLYDTDGEKYLDFTSGIGVANLGYSQPDLVSALKNQAELLWHTPNLYQNSLQEKVAEKLIGNRDMLAFFCNSGTEANEAAIKLIRKHTGKNQIIAFEDSFHGRTFGSMSATGQSAIHDGFGSIVEGFVHVPFNDSQALKTAISEDTAAVFLELIQGEGGVIPADEAWLAEVVQLCHSHGLLLVVDEVQTGMGRTGNLYASDTYNIQPDIVTLAKGLGNGIPVGAMLAKSSLAASFGPGTHGSTFGGNRLALSAADKVVALIDTPELLGNVEELGKFSLNYLREGLKNCPNVVSIRGKGLMIGIELTEGIEPVLASLIAEKLLVLRAGQSVIRLLPPLVISKEDLKIGLEKIIDTLTKVREADEK</sequence>
<dbReference type="InterPro" id="IPR050103">
    <property type="entry name" value="Class-III_PLP-dep_AT"/>
</dbReference>
<comment type="similarity">
    <text evidence="5">Belongs to the class-III pyridoxal-phosphate-dependent aminotransferase family. ArgD subfamily.</text>
</comment>
<dbReference type="PANTHER" id="PTHR11986">
    <property type="entry name" value="AMINOTRANSFERASE CLASS III"/>
    <property type="match status" value="1"/>
</dbReference>
<comment type="subunit">
    <text evidence="5">Homodimer.</text>
</comment>
<feature type="binding site" evidence="5">
    <location>
        <position position="265"/>
    </location>
    <ligand>
        <name>N(2)-acetyl-L-ornithine</name>
        <dbReference type="ChEBI" id="CHEBI:57805"/>
    </ligand>
</feature>
<protein>
    <recommendedName>
        <fullName evidence="5">Acetylornithine aminotransferase</fullName>
        <shortName evidence="5">ACOAT</shortName>
        <ecNumber evidence="5">2.6.1.11</ecNumber>
    </recommendedName>
</protein>
<dbReference type="GO" id="GO:0003992">
    <property type="term" value="F:N2-acetyl-L-ornithine:2-oxoglutarate 5-aminotransferase activity"/>
    <property type="evidence" value="ECO:0007669"/>
    <property type="project" value="UniProtKB-UniRule"/>
</dbReference>
<dbReference type="FunFam" id="3.40.640.10:FF:000004">
    <property type="entry name" value="Acetylornithine aminotransferase"/>
    <property type="match status" value="1"/>
</dbReference>
<dbReference type="PIRSF" id="PIRSF000521">
    <property type="entry name" value="Transaminase_4ab_Lys_Orn"/>
    <property type="match status" value="1"/>
</dbReference>
<dbReference type="PANTHER" id="PTHR11986:SF79">
    <property type="entry name" value="ACETYLORNITHINE AMINOTRANSFERASE, MITOCHONDRIAL"/>
    <property type="match status" value="1"/>
</dbReference>
<comment type="catalytic activity">
    <reaction evidence="5">
        <text>N(2)-acetyl-L-ornithine + 2-oxoglutarate = N-acetyl-L-glutamate 5-semialdehyde + L-glutamate</text>
        <dbReference type="Rhea" id="RHEA:18049"/>
        <dbReference type="ChEBI" id="CHEBI:16810"/>
        <dbReference type="ChEBI" id="CHEBI:29123"/>
        <dbReference type="ChEBI" id="CHEBI:29985"/>
        <dbReference type="ChEBI" id="CHEBI:57805"/>
        <dbReference type="EC" id="2.6.1.11"/>
    </reaction>
</comment>
<dbReference type="Gene3D" id="3.40.640.10">
    <property type="entry name" value="Type I PLP-dependent aspartate aminotransferase-like (Major domain)"/>
    <property type="match status" value="1"/>
</dbReference>
<dbReference type="EC" id="2.6.1.11" evidence="5"/>
<dbReference type="OrthoDB" id="9807885at2"/>
<dbReference type="GO" id="GO:0030170">
    <property type="term" value="F:pyridoxal phosphate binding"/>
    <property type="evidence" value="ECO:0007669"/>
    <property type="project" value="InterPro"/>
</dbReference>
<organism evidence="6 7">
    <name type="scientific">Vagococcus elongatus</name>
    <dbReference type="NCBI Taxonomy" id="180344"/>
    <lineage>
        <taxon>Bacteria</taxon>
        <taxon>Bacillati</taxon>
        <taxon>Bacillota</taxon>
        <taxon>Bacilli</taxon>
        <taxon>Lactobacillales</taxon>
        <taxon>Enterococcaceae</taxon>
        <taxon>Vagococcus</taxon>
    </lineage>
</organism>
<dbReference type="Pfam" id="PF00202">
    <property type="entry name" value="Aminotran_3"/>
    <property type="match status" value="1"/>
</dbReference>
<evidence type="ECO:0000256" key="3">
    <source>
        <dbReference type="ARBA" id="ARBA00022679"/>
    </source>
</evidence>
<keyword evidence="2 5" id="KW-0028">Amino-acid biosynthesis</keyword>
<keyword evidence="5" id="KW-0963">Cytoplasm</keyword>
<dbReference type="InterPro" id="IPR015421">
    <property type="entry name" value="PyrdxlP-dep_Trfase_major"/>
</dbReference>
<evidence type="ECO:0000256" key="4">
    <source>
        <dbReference type="ARBA" id="ARBA00022898"/>
    </source>
</evidence>
<dbReference type="PROSITE" id="PS00600">
    <property type="entry name" value="AA_TRANSFER_CLASS_3"/>
    <property type="match status" value="1"/>
</dbReference>
<dbReference type="InterPro" id="IPR005814">
    <property type="entry name" value="Aminotrans_3"/>
</dbReference>
<dbReference type="UniPathway" id="UPA00068">
    <property type="reaction ID" value="UER00109"/>
</dbReference>
<feature type="binding site" evidence="5">
    <location>
        <position position="126"/>
    </location>
    <ligand>
        <name>N(2)-acetyl-L-ornithine</name>
        <dbReference type="ChEBI" id="CHEBI:57805"/>
    </ligand>
</feature>
<comment type="subcellular location">
    <subcellularLocation>
        <location evidence="5">Cytoplasm</location>
    </subcellularLocation>
</comment>
<dbReference type="SUPFAM" id="SSF53383">
    <property type="entry name" value="PLP-dependent transferases"/>
    <property type="match status" value="1"/>
</dbReference>
<gene>
    <name evidence="5 6" type="primary">argD</name>
    <name evidence="6" type="ORF">CBF29_04460</name>
</gene>
<evidence type="ECO:0000256" key="1">
    <source>
        <dbReference type="ARBA" id="ARBA00022576"/>
    </source>
</evidence>
<feature type="binding site" evidence="5">
    <location>
        <position position="266"/>
    </location>
    <ligand>
        <name>pyridoxal 5'-phosphate</name>
        <dbReference type="ChEBI" id="CHEBI:597326"/>
    </ligand>
</feature>
<dbReference type="InterPro" id="IPR049704">
    <property type="entry name" value="Aminotrans_3_PPA_site"/>
</dbReference>
<feature type="binding site" evidence="5">
    <location>
        <position position="123"/>
    </location>
    <ligand>
        <name>pyridoxal 5'-phosphate</name>
        <dbReference type="ChEBI" id="CHEBI:597326"/>
    </ligand>
</feature>
<dbReference type="RefSeq" id="WP_126807794.1">
    <property type="nucleotide sequence ID" value="NZ_NGKA01000005.1"/>
</dbReference>
<comment type="caution">
    <text evidence="6">The sequence shown here is derived from an EMBL/GenBank/DDBJ whole genome shotgun (WGS) entry which is preliminary data.</text>
</comment>
<dbReference type="GO" id="GO:0042802">
    <property type="term" value="F:identical protein binding"/>
    <property type="evidence" value="ECO:0007669"/>
    <property type="project" value="TreeGrafter"/>
</dbReference>
<keyword evidence="4 5" id="KW-0663">Pyridoxal phosphate</keyword>
<feature type="binding site" evidence="5">
    <location>
        <begin position="96"/>
        <end position="97"/>
    </location>
    <ligand>
        <name>pyridoxal 5'-phosphate</name>
        <dbReference type="ChEBI" id="CHEBI:597326"/>
    </ligand>
</feature>
<keyword evidence="3 5" id="KW-0808">Transferase</keyword>